<accession>A0A0B1P861</accession>
<keyword evidence="2" id="KW-0677">Repeat</keyword>
<dbReference type="PANTHER" id="PTHR19818:SF139">
    <property type="entry name" value="PAIR-RULE PROTEIN ODD-PAIRED"/>
    <property type="match status" value="1"/>
</dbReference>
<dbReference type="Proteomes" id="UP000030854">
    <property type="component" value="Unassembled WGS sequence"/>
</dbReference>
<evidence type="ECO:0000259" key="7">
    <source>
        <dbReference type="PROSITE" id="PS50157"/>
    </source>
</evidence>
<evidence type="ECO:0000256" key="4">
    <source>
        <dbReference type="ARBA" id="ARBA00022833"/>
    </source>
</evidence>
<dbReference type="InterPro" id="IPR050329">
    <property type="entry name" value="GLI_C2H2-zinc-finger"/>
</dbReference>
<feature type="compositionally biased region" description="Polar residues" evidence="6">
    <location>
        <begin position="109"/>
        <end position="118"/>
    </location>
</feature>
<dbReference type="AlphaFoldDB" id="A0A0B1P861"/>
<dbReference type="FunFam" id="3.30.160.60:FF:002343">
    <property type="entry name" value="Zinc finger protein 33A"/>
    <property type="match status" value="1"/>
</dbReference>
<feature type="domain" description="C2H2-type" evidence="7">
    <location>
        <begin position="677"/>
        <end position="706"/>
    </location>
</feature>
<dbReference type="GO" id="GO:0032502">
    <property type="term" value="P:developmental process"/>
    <property type="evidence" value="ECO:0007669"/>
    <property type="project" value="UniProtKB-ARBA"/>
</dbReference>
<organism evidence="8 9">
    <name type="scientific">Uncinula necator</name>
    <name type="common">Grape powdery mildew</name>
    <dbReference type="NCBI Taxonomy" id="52586"/>
    <lineage>
        <taxon>Eukaryota</taxon>
        <taxon>Fungi</taxon>
        <taxon>Dikarya</taxon>
        <taxon>Ascomycota</taxon>
        <taxon>Pezizomycotina</taxon>
        <taxon>Leotiomycetes</taxon>
        <taxon>Erysiphales</taxon>
        <taxon>Erysiphaceae</taxon>
        <taxon>Erysiphe</taxon>
    </lineage>
</organism>
<feature type="compositionally biased region" description="Polar residues" evidence="6">
    <location>
        <begin position="249"/>
        <end position="263"/>
    </location>
</feature>
<keyword evidence="3 5" id="KW-0863">Zinc-finger</keyword>
<dbReference type="GO" id="GO:0005634">
    <property type="term" value="C:nucleus"/>
    <property type="evidence" value="ECO:0007669"/>
    <property type="project" value="UniProtKB-ARBA"/>
</dbReference>
<dbReference type="PROSITE" id="PS00028">
    <property type="entry name" value="ZINC_FINGER_C2H2_1"/>
    <property type="match status" value="6"/>
</dbReference>
<evidence type="ECO:0000256" key="5">
    <source>
        <dbReference type="PROSITE-ProRule" id="PRU00042"/>
    </source>
</evidence>
<evidence type="ECO:0000256" key="3">
    <source>
        <dbReference type="ARBA" id="ARBA00022771"/>
    </source>
</evidence>
<dbReference type="InterPro" id="IPR013087">
    <property type="entry name" value="Znf_C2H2_type"/>
</dbReference>
<dbReference type="PANTHER" id="PTHR19818">
    <property type="entry name" value="ZINC FINGER PROTEIN ZIC AND GLI"/>
    <property type="match status" value="1"/>
</dbReference>
<dbReference type="GO" id="GO:0008270">
    <property type="term" value="F:zinc ion binding"/>
    <property type="evidence" value="ECO:0007669"/>
    <property type="project" value="UniProtKB-KW"/>
</dbReference>
<evidence type="ECO:0000313" key="9">
    <source>
        <dbReference type="Proteomes" id="UP000030854"/>
    </source>
</evidence>
<reference evidence="8 9" key="1">
    <citation type="journal article" date="2014" name="BMC Genomics">
        <title>Adaptive genomic structural variation in the grape powdery mildew pathogen, Erysiphe necator.</title>
        <authorList>
            <person name="Jones L."/>
            <person name="Riaz S."/>
            <person name="Morales-Cruz A."/>
            <person name="Amrine K.C."/>
            <person name="McGuire B."/>
            <person name="Gubler W.D."/>
            <person name="Walker M.A."/>
            <person name="Cantu D."/>
        </authorList>
    </citation>
    <scope>NUCLEOTIDE SEQUENCE [LARGE SCALE GENOMIC DNA]</scope>
    <source>
        <strain evidence="9">c</strain>
    </source>
</reference>
<dbReference type="OMA" id="FTQQSAC"/>
<dbReference type="Gene3D" id="3.30.160.60">
    <property type="entry name" value="Classic Zinc Finger"/>
    <property type="match status" value="5"/>
</dbReference>
<feature type="compositionally biased region" description="Polar residues" evidence="6">
    <location>
        <begin position="702"/>
        <end position="714"/>
    </location>
</feature>
<dbReference type="EMBL" id="JNVN01000867">
    <property type="protein sequence ID" value="KHJ34448.1"/>
    <property type="molecule type" value="Genomic_DNA"/>
</dbReference>
<proteinExistence type="predicted"/>
<evidence type="ECO:0000256" key="6">
    <source>
        <dbReference type="SAM" id="MobiDB-lite"/>
    </source>
</evidence>
<keyword evidence="4" id="KW-0862">Zinc</keyword>
<feature type="region of interest" description="Disordered" evidence="6">
    <location>
        <begin position="702"/>
        <end position="726"/>
    </location>
</feature>
<dbReference type="InterPro" id="IPR036236">
    <property type="entry name" value="Znf_C2H2_sf"/>
</dbReference>
<dbReference type="HOGENOM" id="CLU_385860_0_0_1"/>
<evidence type="ECO:0000256" key="1">
    <source>
        <dbReference type="ARBA" id="ARBA00022723"/>
    </source>
</evidence>
<dbReference type="STRING" id="52586.A0A0B1P861"/>
<keyword evidence="9" id="KW-1185">Reference proteome</keyword>
<comment type="caution">
    <text evidence="8">The sequence shown here is derived from an EMBL/GenBank/DDBJ whole genome shotgun (WGS) entry which is preliminary data.</text>
</comment>
<dbReference type="FunFam" id="3.30.160.60:FF:000202">
    <property type="entry name" value="Zinc finger protein 574"/>
    <property type="match status" value="1"/>
</dbReference>
<feature type="domain" description="C2H2-type" evidence="7">
    <location>
        <begin position="590"/>
        <end position="620"/>
    </location>
</feature>
<sequence>MDSKWCDSLLSEAGMELDTLGLNELLRKAEYYNQTFGEDSFGNSLDILLPDATFNSASTTDDSSHGFCLGLPTGRYLRKPKTQTTAKLYKPNSKSLSITNRNKRRRINYPSNRSSSPTKSEHSDLETRYCPIDVICDDSKCDMLPCSEPGCEGNEIIACNYGENCTAPAACTEDCFDRQNTQSISPQRWLMSKVNKNENLKQLQNYSDLFTSYIVTPTSPSPTTPLLSNDSTIYSPKAELPTPRGPFSPRTSYQDSSDISYGQNKTLYGESTRQTSCNDFDQSWSNPDQYSGQQNEFTSFQCPWLNCSRMIETTEQWNEHFHQEHIDPQMVYTCPLQTDSCPPIMAANSLEHLETDHGFNFSFNDQNGYRCPSQNCQQNMELFNNISFHDHMDIAHATPSAGQLQCRLWACGNWFDDPSELVSHAMQNHRIPVWSKPIDDQISTPEPNPLSFQVEDQNQEENNPTNEIVAEEARKNKGIFNQVSLTLQGSDIKSSNNNPPTKMISEVGAEKYTAHRCLWKDSHGILCGKNCASENELQNHIKGSHLESLDNKTGYFCRWDGCIRECKLGPKAGFTQRGKLERHMATHTNFKCSTCDICGVSFSAPQAMRQHRRLHTGERPWKCRHCSKTFTQQSACTVHERTHTNEKPLECPICFKRFSESSNLTKHRKTHGERGAHVCIYSRCGKTFHRYDQLKRHLLTHTNGSKSATESNRQMVAETTKKRMVT</sequence>
<dbReference type="GO" id="GO:0000981">
    <property type="term" value="F:DNA-binding transcription factor activity, RNA polymerase II-specific"/>
    <property type="evidence" value="ECO:0007669"/>
    <property type="project" value="TreeGrafter"/>
</dbReference>
<keyword evidence="1" id="KW-0479">Metal-binding</keyword>
<dbReference type="SUPFAM" id="SSF57667">
    <property type="entry name" value="beta-beta-alpha zinc fingers"/>
    <property type="match status" value="3"/>
</dbReference>
<feature type="region of interest" description="Disordered" evidence="6">
    <location>
        <begin position="100"/>
        <end position="123"/>
    </location>
</feature>
<protein>
    <submittedName>
        <fullName evidence="8">Putative zinc finger-containing transcription facto</fullName>
    </submittedName>
</protein>
<name>A0A0B1P861_UNCNE</name>
<dbReference type="SMART" id="SM00355">
    <property type="entry name" value="ZnF_C2H2"/>
    <property type="match status" value="9"/>
</dbReference>
<evidence type="ECO:0000256" key="2">
    <source>
        <dbReference type="ARBA" id="ARBA00022737"/>
    </source>
</evidence>
<gene>
    <name evidence="8" type="ORF">EV44_g4911</name>
</gene>
<dbReference type="GO" id="GO:0000978">
    <property type="term" value="F:RNA polymerase II cis-regulatory region sequence-specific DNA binding"/>
    <property type="evidence" value="ECO:0007669"/>
    <property type="project" value="TreeGrafter"/>
</dbReference>
<dbReference type="GO" id="GO:0045944">
    <property type="term" value="P:positive regulation of transcription by RNA polymerase II"/>
    <property type="evidence" value="ECO:0007669"/>
    <property type="project" value="UniProtKB-ARBA"/>
</dbReference>
<feature type="region of interest" description="Disordered" evidence="6">
    <location>
        <begin position="220"/>
        <end position="263"/>
    </location>
</feature>
<dbReference type="PROSITE" id="PS50157">
    <property type="entry name" value="ZINC_FINGER_C2H2_2"/>
    <property type="match status" value="4"/>
</dbReference>
<feature type="domain" description="C2H2-type" evidence="7">
    <location>
        <begin position="649"/>
        <end position="676"/>
    </location>
</feature>
<evidence type="ECO:0000313" key="8">
    <source>
        <dbReference type="EMBL" id="KHJ34448.1"/>
    </source>
</evidence>
<dbReference type="Pfam" id="PF00096">
    <property type="entry name" value="zf-C2H2"/>
    <property type="match status" value="2"/>
</dbReference>
<feature type="domain" description="C2H2-type" evidence="7">
    <location>
        <begin position="621"/>
        <end position="648"/>
    </location>
</feature>